<dbReference type="EMBL" id="NHYE01000243">
    <property type="protein sequence ID" value="PPR06828.1"/>
    <property type="molecule type" value="Genomic_DNA"/>
</dbReference>
<gene>
    <name evidence="10" type="ORF">CVT26_003854</name>
</gene>
<evidence type="ECO:0000259" key="8">
    <source>
        <dbReference type="Pfam" id="PF10334"/>
    </source>
</evidence>
<dbReference type="InterPro" id="IPR049453">
    <property type="entry name" value="Memb_transporter_dom"/>
</dbReference>
<comment type="subcellular location">
    <subcellularLocation>
        <location evidence="1">Membrane</location>
        <topology evidence="1">Multi-pass membrane protein</topology>
    </subcellularLocation>
</comment>
<dbReference type="InParanoid" id="A0A409YV37"/>
<feature type="domain" description="Integral membrane bound transporter" evidence="9">
    <location>
        <begin position="781"/>
        <end position="903"/>
    </location>
</feature>
<comment type="caution">
    <text evidence="10">The sequence shown here is derived from an EMBL/GenBank/DDBJ whole genome shotgun (WGS) entry which is preliminary data.</text>
</comment>
<protein>
    <submittedName>
        <fullName evidence="10">Uncharacterized protein</fullName>
    </submittedName>
</protein>
<accession>A0A409YV37</accession>
<feature type="transmembrane region" description="Helical" evidence="7">
    <location>
        <begin position="754"/>
        <end position="770"/>
    </location>
</feature>
<evidence type="ECO:0000256" key="2">
    <source>
        <dbReference type="ARBA" id="ARBA00022692"/>
    </source>
</evidence>
<evidence type="ECO:0000259" key="9">
    <source>
        <dbReference type="Pfam" id="PF13515"/>
    </source>
</evidence>
<reference evidence="10 11" key="1">
    <citation type="journal article" date="2018" name="Evol. Lett.">
        <title>Horizontal gene cluster transfer increased hallucinogenic mushroom diversity.</title>
        <authorList>
            <person name="Reynolds H.T."/>
            <person name="Vijayakumar V."/>
            <person name="Gluck-Thaler E."/>
            <person name="Korotkin H.B."/>
            <person name="Matheny P.B."/>
            <person name="Slot J.C."/>
        </authorList>
    </citation>
    <scope>NUCLEOTIDE SEQUENCE [LARGE SCALE GENOMIC DNA]</scope>
    <source>
        <strain evidence="10 11">SRW20</strain>
    </source>
</reference>
<evidence type="ECO:0000256" key="3">
    <source>
        <dbReference type="ARBA" id="ARBA00022989"/>
    </source>
</evidence>
<dbReference type="InterPro" id="IPR018820">
    <property type="entry name" value="BRE4-related_DUF2421"/>
</dbReference>
<feature type="coiled-coil region" evidence="5">
    <location>
        <begin position="412"/>
        <end position="439"/>
    </location>
</feature>
<evidence type="ECO:0000313" key="10">
    <source>
        <dbReference type="EMBL" id="PPR06828.1"/>
    </source>
</evidence>
<feature type="transmembrane region" description="Helical" evidence="7">
    <location>
        <begin position="299"/>
        <end position="317"/>
    </location>
</feature>
<dbReference type="GO" id="GO:0016020">
    <property type="term" value="C:membrane"/>
    <property type="evidence" value="ECO:0007669"/>
    <property type="project" value="UniProtKB-SubCell"/>
</dbReference>
<evidence type="ECO:0000256" key="6">
    <source>
        <dbReference type="SAM" id="MobiDB-lite"/>
    </source>
</evidence>
<keyword evidence="4 7" id="KW-0472">Membrane</keyword>
<feature type="compositionally biased region" description="Basic and acidic residues" evidence="6">
    <location>
        <begin position="84"/>
        <end position="95"/>
    </location>
</feature>
<evidence type="ECO:0000256" key="4">
    <source>
        <dbReference type="ARBA" id="ARBA00023136"/>
    </source>
</evidence>
<feature type="transmembrane region" description="Helical" evidence="7">
    <location>
        <begin position="888"/>
        <end position="908"/>
    </location>
</feature>
<dbReference type="PANTHER" id="PTHR47804:SF1">
    <property type="entry name" value="DUF2421 DOMAIN-CONTAINING PROTEIN"/>
    <property type="match status" value="1"/>
</dbReference>
<feature type="transmembrane region" description="Helical" evidence="7">
    <location>
        <begin position="210"/>
        <end position="228"/>
    </location>
</feature>
<name>A0A409YV37_9AGAR</name>
<feature type="transmembrane region" description="Helical" evidence="7">
    <location>
        <begin position="782"/>
        <end position="802"/>
    </location>
</feature>
<organism evidence="10 11">
    <name type="scientific">Gymnopilus dilepis</name>
    <dbReference type="NCBI Taxonomy" id="231916"/>
    <lineage>
        <taxon>Eukaryota</taxon>
        <taxon>Fungi</taxon>
        <taxon>Dikarya</taxon>
        <taxon>Basidiomycota</taxon>
        <taxon>Agaricomycotina</taxon>
        <taxon>Agaricomycetes</taxon>
        <taxon>Agaricomycetidae</taxon>
        <taxon>Agaricales</taxon>
        <taxon>Agaricineae</taxon>
        <taxon>Hymenogastraceae</taxon>
        <taxon>Gymnopilus</taxon>
    </lineage>
</organism>
<keyword evidence="5" id="KW-0175">Coiled coil</keyword>
<dbReference type="PANTHER" id="PTHR47804">
    <property type="entry name" value="60S RIBOSOMAL PROTEIN L19"/>
    <property type="match status" value="1"/>
</dbReference>
<feature type="transmembrane region" description="Helical" evidence="7">
    <location>
        <begin position="234"/>
        <end position="252"/>
    </location>
</feature>
<feature type="transmembrane region" description="Helical" evidence="7">
    <location>
        <begin position="324"/>
        <end position="341"/>
    </location>
</feature>
<feature type="region of interest" description="Disordered" evidence="6">
    <location>
        <begin position="1"/>
        <end position="97"/>
    </location>
</feature>
<dbReference type="OrthoDB" id="68611at2759"/>
<evidence type="ECO:0000256" key="1">
    <source>
        <dbReference type="ARBA" id="ARBA00004141"/>
    </source>
</evidence>
<dbReference type="AlphaFoldDB" id="A0A409YV37"/>
<sequence>MPPPRDIPSQYSSISSLPPQDSPQLFVSSPDSLNSASPWHASEFQGDAEASSSRDPPPSVFGDSHTPISRRPPTLRNAHSWTSRSDRGHDNRNPERPWTLFGQLMQNEGHLTPDSSVARLPSRSSVHETRTLASAASSIAPRGRSLYDQHEELTIGTPSPVRRMEDVLEDHPPPRTPSRSRFQVFKEYCSFIVDKLSLSLVWRNVLKCSIAYFLASLFTFAPALSAIISGMNLSGPSASGHLVATIAVYYNPAKTIGSMVEADMFCLFGLVYATVVCLVSMSMFWWFEVQPGWEWLADAVALAWIGLSIGALAWMKLWMENPSFNTACSMTAIIIFLVIIKEGGLGTLLQVSGMIGIGSLLANLVCYLLWPQSAIMNLQLSMTKTIDSFSTLLPMLTRTFLLENEAPAGVSMDEIQRAVENHQNSFTTLKKNLREAKSEWILSRVFGGESEDPVVGSGPSGKRSYEDAVDCLNRLAQHLNGLRSGTRLQHELIRASSSKLPEAELDEDDARLKAAAALFSNLVDELGPPLNALSSTATTTLRRLKDVCASSRQKKRHADLVQPNEFSDLVEGIEAALVRFDSTSNHAVLRVYRRSNVSSPTTATPPPSQAYALSKHESDPDYESLFLVYFFIFALQEFAKELMLLVDTIERIYYYEQQVLNRQSWWTRLLGFLQRSTPLSRKSVENPRRGLSIRQSLSHMMPQDRVSHPSFPKIRPHAPDTIQTPSRRELSLIGRLNQTIWAIGKRLKERDTRYAIKVGIATIVLAWPAFVEATRPTFVEYWGDWALISSFVVMSPTIGATNYMSLQRLLGTLFGATVAAGLYSLFPEDPVALSIAGFLFSVPCFYVAVSRPKYLSASRFVLLTYNLTCLFCYHLRQKDVSVIDIAFHRAVAVTAGIVWALLVSRFWWPSEARQELFKSLSEFCLHIGWLYTRLVASNSFAAGNGDRTVLVDQNGRSTNLNSSIHEFMAMELHLQIKLIELQNLLAQAQHEPRLKGPFPVNLYRQILASLQTILDKLHSMRCVTTREEWYTSVRKDFIIPVNRERREMVGNIMLSFSILSSSFRLKAPLPPYLPPVEEARLKLVDAIRRLDVVRNRDVKASRQLLFFAYALTMKGVTIELEFLGHTLQNAFGVIGQTPEEFEKLFIPLGIEDSHATIEHVA</sequence>
<evidence type="ECO:0000313" key="11">
    <source>
        <dbReference type="Proteomes" id="UP000284706"/>
    </source>
</evidence>
<feature type="domain" description="DUF2421" evidence="8">
    <location>
        <begin position="912"/>
        <end position="1074"/>
    </location>
</feature>
<evidence type="ECO:0000256" key="7">
    <source>
        <dbReference type="SAM" id="Phobius"/>
    </source>
</evidence>
<keyword evidence="2 7" id="KW-0812">Transmembrane</keyword>
<feature type="transmembrane region" description="Helical" evidence="7">
    <location>
        <begin position="264"/>
        <end position="287"/>
    </location>
</feature>
<keyword evidence="11" id="KW-1185">Reference proteome</keyword>
<feature type="compositionally biased region" description="Polar residues" evidence="6">
    <location>
        <begin position="9"/>
        <end position="37"/>
    </location>
</feature>
<dbReference type="Proteomes" id="UP000284706">
    <property type="component" value="Unassembled WGS sequence"/>
</dbReference>
<keyword evidence="3 7" id="KW-1133">Transmembrane helix</keyword>
<feature type="transmembrane region" description="Helical" evidence="7">
    <location>
        <begin position="832"/>
        <end position="849"/>
    </location>
</feature>
<dbReference type="STRING" id="231916.A0A409YV37"/>
<proteinExistence type="predicted"/>
<dbReference type="Pfam" id="PF13515">
    <property type="entry name" value="FUSC_2"/>
    <property type="match status" value="1"/>
</dbReference>
<evidence type="ECO:0000256" key="5">
    <source>
        <dbReference type="SAM" id="Coils"/>
    </source>
</evidence>
<feature type="transmembrane region" description="Helical" evidence="7">
    <location>
        <begin position="809"/>
        <end position="826"/>
    </location>
</feature>
<dbReference type="InterPro" id="IPR052430">
    <property type="entry name" value="IVT-Associated"/>
</dbReference>
<feature type="transmembrane region" description="Helical" evidence="7">
    <location>
        <begin position="347"/>
        <end position="370"/>
    </location>
</feature>
<dbReference type="Pfam" id="PF10334">
    <property type="entry name" value="BRE4"/>
    <property type="match status" value="1"/>
</dbReference>